<dbReference type="PRINTS" id="PR00455">
    <property type="entry name" value="HTHTETR"/>
</dbReference>
<organism evidence="5 6">
    <name type="scientific">Mesorhizobium escarrei</name>
    <dbReference type="NCBI Taxonomy" id="666018"/>
    <lineage>
        <taxon>Bacteria</taxon>
        <taxon>Pseudomonadati</taxon>
        <taxon>Pseudomonadota</taxon>
        <taxon>Alphaproteobacteria</taxon>
        <taxon>Hyphomicrobiales</taxon>
        <taxon>Phyllobacteriaceae</taxon>
        <taxon>Mesorhizobium</taxon>
    </lineage>
</organism>
<dbReference type="InterPro" id="IPR009057">
    <property type="entry name" value="Homeodomain-like_sf"/>
</dbReference>
<feature type="domain" description="HTH tetR-type" evidence="4">
    <location>
        <begin position="11"/>
        <end position="71"/>
    </location>
</feature>
<protein>
    <submittedName>
        <fullName evidence="5">TetR family transcriptional regulator</fullName>
    </submittedName>
</protein>
<dbReference type="InterPro" id="IPR001647">
    <property type="entry name" value="HTH_TetR"/>
</dbReference>
<dbReference type="InterPro" id="IPR050109">
    <property type="entry name" value="HTH-type_TetR-like_transc_reg"/>
</dbReference>
<dbReference type="EMBL" id="CAKXZT010000124">
    <property type="protein sequence ID" value="CAH2401909.1"/>
    <property type="molecule type" value="Genomic_DNA"/>
</dbReference>
<dbReference type="Gene3D" id="1.10.357.10">
    <property type="entry name" value="Tetracycline Repressor, domain 2"/>
    <property type="match status" value="1"/>
</dbReference>
<keyword evidence="6" id="KW-1185">Reference proteome</keyword>
<feature type="DNA-binding region" description="H-T-H motif" evidence="2">
    <location>
        <begin position="34"/>
        <end position="53"/>
    </location>
</feature>
<dbReference type="PANTHER" id="PTHR30055:SF223">
    <property type="entry name" value="HTH-TYPE TRANSCRIPTIONAL REGULATOR UIDR"/>
    <property type="match status" value="1"/>
</dbReference>
<proteinExistence type="predicted"/>
<dbReference type="PROSITE" id="PS50977">
    <property type="entry name" value="HTH_TETR_2"/>
    <property type="match status" value="1"/>
</dbReference>
<name>A0ABM9E085_9HYPH</name>
<sequence length="261" mass="28430">MGHKPRKEMIAETRAKLVAAARHAFGSVGYAEASMDDFTASAGLTRGALYHHFGDKKGLLQAVIAEIDAEMLARLKIVSARADTLWQGFVDECTAYIEMALEPEIQRIVLRDGPAVLGDPSQWPSQNECIRSMSENLQKLRDEGTIVAVDPEAAARVVSGASLHAAQWIANSDDPEATSKKAVKAFNVLLEGLLKPGRRIGRPQAAAEVDKSPALACIKTTKAKARPRMGRPKRASKFGQLKEKSLVSVGRSRRTHQHPKF</sequence>
<evidence type="ECO:0000256" key="2">
    <source>
        <dbReference type="PROSITE-ProRule" id="PRU00335"/>
    </source>
</evidence>
<dbReference type="PANTHER" id="PTHR30055">
    <property type="entry name" value="HTH-TYPE TRANSCRIPTIONAL REGULATOR RUTR"/>
    <property type="match status" value="1"/>
</dbReference>
<evidence type="ECO:0000256" key="1">
    <source>
        <dbReference type="ARBA" id="ARBA00023125"/>
    </source>
</evidence>
<feature type="region of interest" description="Disordered" evidence="3">
    <location>
        <begin position="222"/>
        <end position="261"/>
    </location>
</feature>
<gene>
    <name evidence="5" type="ORF">MES5069_30233</name>
</gene>
<dbReference type="InterPro" id="IPR049484">
    <property type="entry name" value="Rv0078-like_C"/>
</dbReference>
<evidence type="ECO:0000259" key="4">
    <source>
        <dbReference type="PROSITE" id="PS50977"/>
    </source>
</evidence>
<evidence type="ECO:0000256" key="3">
    <source>
        <dbReference type="SAM" id="MobiDB-lite"/>
    </source>
</evidence>
<keyword evidence="1 2" id="KW-0238">DNA-binding</keyword>
<dbReference type="SUPFAM" id="SSF46689">
    <property type="entry name" value="Homeodomain-like"/>
    <property type="match status" value="1"/>
</dbReference>
<feature type="compositionally biased region" description="Basic residues" evidence="3">
    <location>
        <begin position="222"/>
        <end position="236"/>
    </location>
</feature>
<evidence type="ECO:0000313" key="6">
    <source>
        <dbReference type="Proteomes" id="UP001153050"/>
    </source>
</evidence>
<dbReference type="Pfam" id="PF00440">
    <property type="entry name" value="TetR_N"/>
    <property type="match status" value="1"/>
</dbReference>
<evidence type="ECO:0000313" key="5">
    <source>
        <dbReference type="EMBL" id="CAH2401909.1"/>
    </source>
</evidence>
<comment type="caution">
    <text evidence="5">The sequence shown here is derived from an EMBL/GenBank/DDBJ whole genome shotgun (WGS) entry which is preliminary data.</text>
</comment>
<dbReference type="Proteomes" id="UP001153050">
    <property type="component" value="Unassembled WGS sequence"/>
</dbReference>
<accession>A0ABM9E085</accession>
<reference evidence="5 6" key="1">
    <citation type="submission" date="2022-03" db="EMBL/GenBank/DDBJ databases">
        <authorList>
            <person name="Brunel B."/>
        </authorList>
    </citation>
    <scope>NUCLEOTIDE SEQUENCE [LARGE SCALE GENOMIC DNA]</scope>
    <source>
        <strain evidence="5">STM5069sample</strain>
    </source>
</reference>
<feature type="compositionally biased region" description="Basic residues" evidence="3">
    <location>
        <begin position="251"/>
        <end position="261"/>
    </location>
</feature>
<dbReference type="Pfam" id="PF21351">
    <property type="entry name" value="TetR_C_41"/>
    <property type="match status" value="1"/>
</dbReference>